<dbReference type="Proteomes" id="UP001589608">
    <property type="component" value="Unassembled WGS sequence"/>
</dbReference>
<evidence type="ECO:0000313" key="2">
    <source>
        <dbReference type="EMBL" id="MFB9447146.1"/>
    </source>
</evidence>
<evidence type="ECO:0000313" key="3">
    <source>
        <dbReference type="Proteomes" id="UP001589608"/>
    </source>
</evidence>
<sequence>MAIDVDTFLASRPDGLDVLALGEPTHGEPAFPRLRNHVFERLVARGFRSIAVESDRIAGLAVDDYVRDGVGGLDDVLATGFSHRGGELAANRELVQWMRAHNAAVPAGERLSFHGFDAPLEMISAPSPGPYLRHLRDFLAAELGADALPPRSGDLEALTGDDARWSDTAALMDPARSPGRTGDAAALRVLADDLLTTLDVHAARLGPARRRARLHGTAALGLLRYHAVAADPAPEARRVSDLLGVRDAWMAHNLLDIRAQEYRRGPTLVFAHNRHLQRHPSTWRLAGMDLEWGSAGAALAAELGSRYAFLAGSLGASRALGLDGPAADTIEGMLAASAAGQGPIVERTRLTRPAAGAAGRAGVTPEQGYFPLDAATVEHCDGVWHVDRFPAAAAAAAARIAALPGVFQQDAGPDDGAPEVAWDERFFFVGPDRRRPFASIVGHDIPGFDEASRLDRIGVFRLNIELGRARFEALFGYPPRDAEDHRGEVDFAAEDELFPHPQYALHGWAGVINPGPRTQGLVDELIAHAHGRAAERDRRRAASG</sequence>
<dbReference type="InterPro" id="IPR052036">
    <property type="entry name" value="Hydrolase/PRTase-associated"/>
</dbReference>
<dbReference type="EMBL" id="JBHMCA010000052">
    <property type="protein sequence ID" value="MFB9447146.1"/>
    <property type="molecule type" value="Genomic_DNA"/>
</dbReference>
<dbReference type="InterPro" id="IPR007815">
    <property type="entry name" value="Emycin_Estase"/>
</dbReference>
<proteinExistence type="predicted"/>
<accession>A0ABV5ME69</accession>
<dbReference type="PANTHER" id="PTHR31299:SF0">
    <property type="entry name" value="ESTERASE, PUTATIVE (AFU_ORTHOLOGUE AFUA_1G05850)-RELATED"/>
    <property type="match status" value="1"/>
</dbReference>
<protein>
    <submittedName>
        <fullName evidence="2">DUF6194 family protein</fullName>
    </submittedName>
</protein>
<dbReference type="Gene3D" id="3.30.1870.10">
    <property type="entry name" value="EreA-like, domain 2"/>
    <property type="match status" value="1"/>
</dbReference>
<organism evidence="2 3">
    <name type="scientific">Dactylosporangium vinaceum</name>
    <dbReference type="NCBI Taxonomy" id="53362"/>
    <lineage>
        <taxon>Bacteria</taxon>
        <taxon>Bacillati</taxon>
        <taxon>Actinomycetota</taxon>
        <taxon>Actinomycetes</taxon>
        <taxon>Micromonosporales</taxon>
        <taxon>Micromonosporaceae</taxon>
        <taxon>Dactylosporangium</taxon>
    </lineage>
</organism>
<name>A0ABV5ME69_9ACTN</name>
<dbReference type="CDD" id="cd14728">
    <property type="entry name" value="Ere-like"/>
    <property type="match status" value="1"/>
</dbReference>
<dbReference type="PANTHER" id="PTHR31299">
    <property type="entry name" value="ESTERASE, PUTATIVE (AFU_ORTHOLOGUE AFUA_1G05850)-RELATED"/>
    <property type="match status" value="1"/>
</dbReference>
<comment type="caution">
    <text evidence="2">The sequence shown here is derived from an EMBL/GenBank/DDBJ whole genome shotgun (WGS) entry which is preliminary data.</text>
</comment>
<feature type="domain" description="DUF6194" evidence="1">
    <location>
        <begin position="398"/>
        <end position="541"/>
    </location>
</feature>
<reference evidence="2 3" key="1">
    <citation type="submission" date="2024-09" db="EMBL/GenBank/DDBJ databases">
        <authorList>
            <person name="Sun Q."/>
            <person name="Mori K."/>
        </authorList>
    </citation>
    <scope>NUCLEOTIDE SEQUENCE [LARGE SCALE GENOMIC DNA]</scope>
    <source>
        <strain evidence="2 3">JCM 3307</strain>
    </source>
</reference>
<dbReference type="RefSeq" id="WP_223092593.1">
    <property type="nucleotide sequence ID" value="NZ_CP061913.1"/>
</dbReference>
<dbReference type="InterPro" id="IPR045676">
    <property type="entry name" value="DUF6194"/>
</dbReference>
<gene>
    <name evidence="2" type="ORF">ACFFTR_28990</name>
</gene>
<dbReference type="Pfam" id="PF05139">
    <property type="entry name" value="Erythro_esteras"/>
    <property type="match status" value="1"/>
</dbReference>
<evidence type="ECO:0000259" key="1">
    <source>
        <dbReference type="Pfam" id="PF19694"/>
    </source>
</evidence>
<dbReference type="Pfam" id="PF19694">
    <property type="entry name" value="DUF6194"/>
    <property type="match status" value="1"/>
</dbReference>
<keyword evidence="3" id="KW-1185">Reference proteome</keyword>
<dbReference type="SUPFAM" id="SSF159501">
    <property type="entry name" value="EreA/ChaN-like"/>
    <property type="match status" value="1"/>
</dbReference>